<keyword evidence="2" id="KW-1185">Reference proteome</keyword>
<dbReference type="EMBL" id="CAJVCH010544211">
    <property type="protein sequence ID" value="CAG7827623.1"/>
    <property type="molecule type" value="Genomic_DNA"/>
</dbReference>
<comment type="caution">
    <text evidence="1">The sequence shown here is derived from an EMBL/GenBank/DDBJ whole genome shotgun (WGS) entry which is preliminary data.</text>
</comment>
<evidence type="ECO:0000313" key="1">
    <source>
        <dbReference type="EMBL" id="CAG7827623.1"/>
    </source>
</evidence>
<accession>A0A8J2PND4</accession>
<sequence>YQTYIFFNIHISHPEGSCKPEDSLQQEDRVLSTFRVFNK</sequence>
<dbReference type="AlphaFoldDB" id="A0A8J2PND4"/>
<feature type="non-terminal residue" evidence="1">
    <location>
        <position position="1"/>
    </location>
</feature>
<proteinExistence type="predicted"/>
<dbReference type="Proteomes" id="UP000708208">
    <property type="component" value="Unassembled WGS sequence"/>
</dbReference>
<reference evidence="1" key="1">
    <citation type="submission" date="2021-06" db="EMBL/GenBank/DDBJ databases">
        <authorList>
            <person name="Hodson N. C."/>
            <person name="Mongue J. A."/>
            <person name="Jaron S. K."/>
        </authorList>
    </citation>
    <scope>NUCLEOTIDE SEQUENCE</scope>
</reference>
<protein>
    <submittedName>
        <fullName evidence="1">Uncharacterized protein</fullName>
    </submittedName>
</protein>
<gene>
    <name evidence="1" type="ORF">AFUS01_LOCUS37599</name>
</gene>
<evidence type="ECO:0000313" key="2">
    <source>
        <dbReference type="Proteomes" id="UP000708208"/>
    </source>
</evidence>
<name>A0A8J2PND4_9HEXA</name>
<organism evidence="1 2">
    <name type="scientific">Allacma fusca</name>
    <dbReference type="NCBI Taxonomy" id="39272"/>
    <lineage>
        <taxon>Eukaryota</taxon>
        <taxon>Metazoa</taxon>
        <taxon>Ecdysozoa</taxon>
        <taxon>Arthropoda</taxon>
        <taxon>Hexapoda</taxon>
        <taxon>Collembola</taxon>
        <taxon>Symphypleona</taxon>
        <taxon>Sminthuridae</taxon>
        <taxon>Allacma</taxon>
    </lineage>
</organism>